<dbReference type="InterPro" id="IPR032710">
    <property type="entry name" value="NTF2-like_dom_sf"/>
</dbReference>
<keyword evidence="5" id="KW-0804">Transcription</keyword>
<dbReference type="NCBIfam" id="TIGR02937">
    <property type="entry name" value="sigma70-ECF"/>
    <property type="match status" value="1"/>
</dbReference>
<dbReference type="Pfam" id="PF08281">
    <property type="entry name" value="Sigma70_r4_2"/>
    <property type="match status" value="1"/>
</dbReference>
<evidence type="ECO:0000256" key="1">
    <source>
        <dbReference type="ARBA" id="ARBA00010641"/>
    </source>
</evidence>
<evidence type="ECO:0000256" key="4">
    <source>
        <dbReference type="ARBA" id="ARBA00023082"/>
    </source>
</evidence>
<dbReference type="SUPFAM" id="SSF54427">
    <property type="entry name" value="NTF2-like"/>
    <property type="match status" value="1"/>
</dbReference>
<evidence type="ECO:0000259" key="7">
    <source>
        <dbReference type="Pfam" id="PF04542"/>
    </source>
</evidence>
<dbReference type="Gene3D" id="3.10.450.50">
    <property type="match status" value="1"/>
</dbReference>
<dbReference type="InterPro" id="IPR014303">
    <property type="entry name" value="RNA_pol_sigma-70_ECF"/>
</dbReference>
<dbReference type="InterPro" id="IPR052704">
    <property type="entry name" value="ECF_Sigma-70_Domain"/>
</dbReference>
<dbReference type="Gene3D" id="1.10.1740.10">
    <property type="match status" value="1"/>
</dbReference>
<dbReference type="PANTHER" id="PTHR30173:SF36">
    <property type="entry name" value="ECF RNA POLYMERASE SIGMA FACTOR SIGJ"/>
    <property type="match status" value="1"/>
</dbReference>
<evidence type="ECO:0000256" key="3">
    <source>
        <dbReference type="ARBA" id="ARBA00023015"/>
    </source>
</evidence>
<evidence type="ECO:0000259" key="8">
    <source>
        <dbReference type="Pfam" id="PF08281"/>
    </source>
</evidence>
<proteinExistence type="inferred from homology"/>
<keyword evidence="3" id="KW-0805">Transcription regulation</keyword>
<sequence length="344" mass="37678">MTHGTGHGRHRAVGTGVNYMSLKRTANNQEPVMGERSRRTTGTAGLLPRGHRMDSATEAFVAHRNLLFTVAYEMLGSATDAEDVLQETWLRWVGVDLDTVREQRAYLVRIVTRQALDRLRALGRRRESYVGPWLPEPLLTAPDVAEDVELADSVSMAMLLVLETLAPIERAVFVLREVFDLEYGEIAEAVDKSAAAVRQIAYRARAHVAARRPRGSVSPAQTRAALQAFQRAVETGDLQSLLDILAPDVVALADGGGVAHALLRPIVGRGKVARLLAARWYQRGVERSVEPVQVNGGPGLLVRVDGQVDGVLAVQVENGRIAGLYHVRNPEKLSRVDRETAVSR</sequence>
<dbReference type="NCBIfam" id="NF007214">
    <property type="entry name" value="PRK09636.1"/>
    <property type="match status" value="1"/>
</dbReference>
<evidence type="ECO:0000256" key="2">
    <source>
        <dbReference type="ARBA" id="ARBA00011344"/>
    </source>
</evidence>
<evidence type="ECO:0000313" key="9">
    <source>
        <dbReference type="EMBL" id="GIH21314.1"/>
    </source>
</evidence>
<keyword evidence="4" id="KW-0731">Sigma factor</keyword>
<dbReference type="InterPro" id="IPR013324">
    <property type="entry name" value="RNA_pol_sigma_r3/r4-like"/>
</dbReference>
<protein>
    <submittedName>
        <fullName evidence="9">RNA polymerase sigma24 factor</fullName>
    </submittedName>
</protein>
<gene>
    <name evidence="9" type="ORF">Raf01_94860</name>
</gene>
<feature type="domain" description="RNA polymerase sigma factor 70 region 4 type 2" evidence="8">
    <location>
        <begin position="156"/>
        <end position="207"/>
    </location>
</feature>
<keyword evidence="10" id="KW-1185">Reference proteome</keyword>
<dbReference type="Pfam" id="PF04542">
    <property type="entry name" value="Sigma70_r2"/>
    <property type="match status" value="1"/>
</dbReference>
<dbReference type="GO" id="GO:0003677">
    <property type="term" value="F:DNA binding"/>
    <property type="evidence" value="ECO:0007669"/>
    <property type="project" value="InterPro"/>
</dbReference>
<feature type="region of interest" description="Disordered" evidence="6">
    <location>
        <begin position="28"/>
        <end position="49"/>
    </location>
</feature>
<dbReference type="InterPro" id="IPR036388">
    <property type="entry name" value="WH-like_DNA-bd_sf"/>
</dbReference>
<dbReference type="EMBL" id="BONZ01000123">
    <property type="protein sequence ID" value="GIH21314.1"/>
    <property type="molecule type" value="Genomic_DNA"/>
</dbReference>
<evidence type="ECO:0000256" key="5">
    <source>
        <dbReference type="ARBA" id="ARBA00023163"/>
    </source>
</evidence>
<dbReference type="InterPro" id="IPR007627">
    <property type="entry name" value="RNA_pol_sigma70_r2"/>
</dbReference>
<comment type="caution">
    <text evidence="9">The sequence shown here is derived from an EMBL/GenBank/DDBJ whole genome shotgun (WGS) entry which is preliminary data.</text>
</comment>
<dbReference type="PANTHER" id="PTHR30173">
    <property type="entry name" value="SIGMA 19 FACTOR"/>
    <property type="match status" value="1"/>
</dbReference>
<dbReference type="GO" id="GO:0016987">
    <property type="term" value="F:sigma factor activity"/>
    <property type="evidence" value="ECO:0007669"/>
    <property type="project" value="UniProtKB-KW"/>
</dbReference>
<dbReference type="InterPro" id="IPR013325">
    <property type="entry name" value="RNA_pol_sigma_r2"/>
</dbReference>
<feature type="domain" description="RNA polymerase sigma-70 region 2" evidence="7">
    <location>
        <begin position="61"/>
        <end position="124"/>
    </location>
</feature>
<organism evidence="9 10">
    <name type="scientific">Rugosimonospora africana</name>
    <dbReference type="NCBI Taxonomy" id="556532"/>
    <lineage>
        <taxon>Bacteria</taxon>
        <taxon>Bacillati</taxon>
        <taxon>Actinomycetota</taxon>
        <taxon>Actinomycetes</taxon>
        <taxon>Micromonosporales</taxon>
        <taxon>Micromonosporaceae</taxon>
        <taxon>Rugosimonospora</taxon>
    </lineage>
</organism>
<dbReference type="SUPFAM" id="SSF88946">
    <property type="entry name" value="Sigma2 domain of RNA polymerase sigma factors"/>
    <property type="match status" value="1"/>
</dbReference>
<reference evidence="9" key="1">
    <citation type="submission" date="2021-01" db="EMBL/GenBank/DDBJ databases">
        <title>Whole genome shotgun sequence of Rugosimonospora africana NBRC 104875.</title>
        <authorList>
            <person name="Komaki H."/>
            <person name="Tamura T."/>
        </authorList>
    </citation>
    <scope>NUCLEOTIDE SEQUENCE</scope>
    <source>
        <strain evidence="9">NBRC 104875</strain>
    </source>
</reference>
<dbReference type="InterPro" id="IPR014284">
    <property type="entry name" value="RNA_pol_sigma-70_dom"/>
</dbReference>
<accession>A0A8J3R3V6</accession>
<name>A0A8J3R3V6_9ACTN</name>
<dbReference type="InterPro" id="IPR013249">
    <property type="entry name" value="RNA_pol_sigma70_r4_t2"/>
</dbReference>
<dbReference type="Proteomes" id="UP000642748">
    <property type="component" value="Unassembled WGS sequence"/>
</dbReference>
<dbReference type="SUPFAM" id="SSF88659">
    <property type="entry name" value="Sigma3 and sigma4 domains of RNA polymerase sigma factors"/>
    <property type="match status" value="1"/>
</dbReference>
<dbReference type="AlphaFoldDB" id="A0A8J3R3V6"/>
<comment type="subunit">
    <text evidence="2">Interacts transiently with the RNA polymerase catalytic core formed by RpoA, RpoB, RpoC and RpoZ (2 alpha, 1 beta, 1 beta' and 1 omega subunit) to form the RNA polymerase holoenzyme that can initiate transcription.</text>
</comment>
<evidence type="ECO:0000313" key="10">
    <source>
        <dbReference type="Proteomes" id="UP000642748"/>
    </source>
</evidence>
<dbReference type="GO" id="GO:0006352">
    <property type="term" value="P:DNA-templated transcription initiation"/>
    <property type="evidence" value="ECO:0007669"/>
    <property type="project" value="InterPro"/>
</dbReference>
<comment type="similarity">
    <text evidence="1">Belongs to the sigma-70 factor family. ECF subfamily.</text>
</comment>
<dbReference type="Gene3D" id="1.10.10.10">
    <property type="entry name" value="Winged helix-like DNA-binding domain superfamily/Winged helix DNA-binding domain"/>
    <property type="match status" value="1"/>
</dbReference>
<evidence type="ECO:0000256" key="6">
    <source>
        <dbReference type="SAM" id="MobiDB-lite"/>
    </source>
</evidence>
<dbReference type="NCBIfam" id="TIGR02957">
    <property type="entry name" value="SigX4"/>
    <property type="match status" value="1"/>
</dbReference>